<dbReference type="Gene3D" id="2.60.120.380">
    <property type="match status" value="1"/>
</dbReference>
<name>A0A075GUD2_9EURY</name>
<keyword evidence="2" id="KW-0472">Membrane</keyword>
<feature type="compositionally biased region" description="Low complexity" evidence="1">
    <location>
        <begin position="895"/>
        <end position="916"/>
    </location>
</feature>
<feature type="region of interest" description="Disordered" evidence="1">
    <location>
        <begin position="890"/>
        <end position="977"/>
    </location>
</feature>
<dbReference type="AlphaFoldDB" id="A0A075GUD2"/>
<evidence type="ECO:0000256" key="2">
    <source>
        <dbReference type="SAM" id="Phobius"/>
    </source>
</evidence>
<reference evidence="3" key="1">
    <citation type="journal article" date="2014" name="Genome Biol. Evol.">
        <title>Pangenome evidence for extensive interdomain horizontal transfer affecting lineage core and shell genes in uncultured planktonic thaumarchaeota and euryarchaeota.</title>
        <authorList>
            <person name="Deschamps P."/>
            <person name="Zivanovic Y."/>
            <person name="Moreira D."/>
            <person name="Rodriguez-Valera F."/>
            <person name="Lopez-Garcia P."/>
        </authorList>
    </citation>
    <scope>NUCLEOTIDE SEQUENCE</scope>
</reference>
<sequence>MRNLNSIRLPLAILLMLTVSIIPTTLVVVAESSGRTEPDISTSPIRTDEKTEYPTDVTVDSRLDGITWSHHVNDEWMSMSEDSHDWYFYIGEDRLGSDIYVSLDIVDDFWSIEPDLDMYLYGPNGFMLDYSEGTGDVSEYVSAIADAVGYYRLEVSRYSDDGWYDLYRYVIENTPPDVMLEMFPTDEPIVHEYFEVSACDSFDYEDEFDITYSWVIDGQPFDADDGNGNSYCYIGLRLHDTFRHEVEVTVSDSYGLSTTESFSILALDYPANLISLNMGEQQSLDTDHDATFVLSQNSSIYKVPEPIDLLFSFAISYDVIITHMGNVVYSNSIEESDEGGWILFQELISTTSDYEVLFKPELVFSYFTQEHGQWEELPLPMPSLEPVYEGEPSFAFGGLEIYYWADYVELPFVDSSDGMDFWLTEEIVLSSIDLYPFVEELLNHYLETQFGILGSIFMAVFGAFVNITIPLNYSLSMTAFGLHFINVISIANGGEFGENESYAYWESEPPGDDTVYYDNEIGLDITSAVNSDWLDYFAPQSQSIGFNNSSNHVVLSSYPVLYSYLYVNVNPYISVSFTINGYTLLDVNLVTFSSSSAREMSATELGLIYQWEWWADTDGDGVTDNLDDCPSTDSGLVVDESGCAEYQRDTDLDGVNDHLDECTGTRPGVTVNAAGCALYQLDTDADGVTDDVDICEFTNSTDGLDSVGCSPEQRDTDTDGINDAWDDCIESPQGERINEGGCSNSELPVYSRQYQVAGSDLVVWQISAAMTALIILLLALLVVARSGRRSNSRKPSDPLGFQPTSAPAPQAMPPMPTFTPPMPTPPAPTFTPPLPMPTVPQTQPQMPHAHQTAQLAPAIPAPNLTPIPQTYQPQQEVLSAPVAPVHPSAQVDSLAAQVQPPTPAPAAQSETTVPEPAEAPAPLSAPAPTETYAPPELSPAPAPMPTETPAPPAPSPVPAPAPRSVSDWSALPGGGAYSYLHDGRRAYTDFTGVLWTEQPDGSWST</sequence>
<evidence type="ECO:0000256" key="1">
    <source>
        <dbReference type="SAM" id="MobiDB-lite"/>
    </source>
</evidence>
<feature type="compositionally biased region" description="Low complexity" evidence="1">
    <location>
        <begin position="926"/>
        <end position="935"/>
    </location>
</feature>
<feature type="compositionally biased region" description="Pro residues" evidence="1">
    <location>
        <begin position="810"/>
        <end position="838"/>
    </location>
</feature>
<keyword evidence="2" id="KW-1133">Transmembrane helix</keyword>
<dbReference type="EMBL" id="KF900804">
    <property type="protein sequence ID" value="AIF07491.1"/>
    <property type="molecule type" value="Genomic_DNA"/>
</dbReference>
<dbReference type="SUPFAM" id="SSF103647">
    <property type="entry name" value="TSP type-3 repeat"/>
    <property type="match status" value="2"/>
</dbReference>
<dbReference type="InterPro" id="IPR028974">
    <property type="entry name" value="TSP_type-3_rpt"/>
</dbReference>
<dbReference type="PANTHER" id="PTHR24216:SF65">
    <property type="entry name" value="PAXILLIN-LIKE PROTEIN 1"/>
    <property type="match status" value="1"/>
</dbReference>
<protein>
    <submittedName>
        <fullName evidence="3">OmpA-OmpF porin, OOP family protein (TC.OOP)</fullName>
    </submittedName>
</protein>
<feature type="compositionally biased region" description="Pro residues" evidence="1">
    <location>
        <begin position="936"/>
        <end position="961"/>
    </location>
</feature>
<dbReference type="GO" id="GO:0005509">
    <property type="term" value="F:calcium ion binding"/>
    <property type="evidence" value="ECO:0007669"/>
    <property type="project" value="InterPro"/>
</dbReference>
<evidence type="ECO:0000313" key="3">
    <source>
        <dbReference type="EMBL" id="AIF07491.1"/>
    </source>
</evidence>
<organism evidence="3">
    <name type="scientific">uncultured marine group II/III euryarchaeote KM3_203_B10</name>
    <dbReference type="NCBI Taxonomy" id="1457981"/>
    <lineage>
        <taxon>Archaea</taxon>
        <taxon>Methanobacteriati</taxon>
        <taxon>Methanobacteriota</taxon>
        <taxon>environmental samples</taxon>
    </lineage>
</organism>
<dbReference type="PRINTS" id="PR01217">
    <property type="entry name" value="PRICHEXTENSN"/>
</dbReference>
<feature type="region of interest" description="Disordered" evidence="1">
    <location>
        <begin position="789"/>
        <end position="854"/>
    </location>
</feature>
<keyword evidence="2" id="KW-0812">Transmembrane</keyword>
<proteinExistence type="predicted"/>
<dbReference type="Gene3D" id="4.10.1080.10">
    <property type="entry name" value="TSP type-3 repeat"/>
    <property type="match status" value="1"/>
</dbReference>
<feature type="transmembrane region" description="Helical" evidence="2">
    <location>
        <begin position="761"/>
        <end position="784"/>
    </location>
</feature>
<accession>A0A075GUD2</accession>
<dbReference type="PANTHER" id="PTHR24216">
    <property type="entry name" value="PAXILLIN-RELATED"/>
    <property type="match status" value="1"/>
</dbReference>
<gene>
    <name evidence="3" type="primary">TC.OOP</name>
</gene>